<evidence type="ECO:0000256" key="5">
    <source>
        <dbReference type="ARBA" id="ARBA00023125"/>
    </source>
</evidence>
<name>A0ABD3HW56_9MARC</name>
<comment type="similarity">
    <text evidence="2 9">Belongs to the E2F/DP family.</text>
</comment>
<evidence type="ECO:0000256" key="2">
    <source>
        <dbReference type="ARBA" id="ARBA00010940"/>
    </source>
</evidence>
<feature type="region of interest" description="Disordered" evidence="10">
    <location>
        <begin position="1"/>
        <end position="71"/>
    </location>
</feature>
<sequence>MRVGGTVTSSIEAKFHDSESLDNSSSSTEVSGFDGRCVGQQRSPRSPARRTTSEEKMVSAAPEMEARGSDGEARVQASYNRKDKSLGLLCENFLNLYGNENGECISLDEAATRLGVERRRIYDIVNVLESMEILVRKAKNRYTWHGFDRLPQALQAMKEAALRDKCRKGFRGTTASNHHNEEAGSSNDENSSSEVKKLGFSASAKHVMFSTDLNRSSPPSPSTEAADSPCEHDSSQHEAASVLPDLKFRMTKEKADCRREKSLGLLSQKFVQLFLVSQSQVVSLEDAARILLGDSTEVCKLKTKVRRLYDIANILSSLQLIEKTHMTENRKPAFRWLGTDSKGHFCTKRVFSNRVASSNTSSVKERRGVKRSSCKTEDSTYVQHSAPKRQNAMPLQPLPVNIPPAREPINKPVPMYPTMQPDMFAGSGRESLIPAAVSSGPSKGVTLGPVGGWREWNEGASPSCPAKEACKQPEALNTAAAFAHCPLGPNVPNVVFPFSACPCACARAASADGKFLPLLPPGICFPSFWPFQSTRQLVAGFPFMPCDPTQLPDQGSKECHHKMEGMITAAAMQYQNEALGQLFSHYVESWRSWYQQAISMSTAPFFEPPTKSCDSMKSST</sequence>
<proteinExistence type="inferred from homology"/>
<keyword evidence="4 9" id="KW-0805">Transcription regulation</keyword>
<reference evidence="12 13" key="1">
    <citation type="submission" date="2024-09" db="EMBL/GenBank/DDBJ databases">
        <title>Chromosome-scale assembly of Riccia sorocarpa.</title>
        <authorList>
            <person name="Paukszto L."/>
        </authorList>
    </citation>
    <scope>NUCLEOTIDE SEQUENCE [LARGE SCALE GENOMIC DNA]</scope>
    <source>
        <strain evidence="12">LP-2024</strain>
        <tissue evidence="12">Aerial parts of the thallus</tissue>
    </source>
</reference>
<feature type="compositionally biased region" description="Polar residues" evidence="10">
    <location>
        <begin position="173"/>
        <end position="193"/>
    </location>
</feature>
<dbReference type="Gene3D" id="1.10.10.10">
    <property type="entry name" value="Winged helix-like DNA-binding domain superfamily/Winged helix DNA-binding domain"/>
    <property type="match status" value="2"/>
</dbReference>
<dbReference type="GO" id="GO:0005634">
    <property type="term" value="C:nucleus"/>
    <property type="evidence" value="ECO:0007669"/>
    <property type="project" value="UniProtKB-SubCell"/>
</dbReference>
<dbReference type="InterPro" id="IPR003316">
    <property type="entry name" value="E2F_WHTH_DNA-bd_dom"/>
</dbReference>
<organism evidence="12 13">
    <name type="scientific">Riccia sorocarpa</name>
    <dbReference type="NCBI Taxonomy" id="122646"/>
    <lineage>
        <taxon>Eukaryota</taxon>
        <taxon>Viridiplantae</taxon>
        <taxon>Streptophyta</taxon>
        <taxon>Embryophyta</taxon>
        <taxon>Marchantiophyta</taxon>
        <taxon>Marchantiopsida</taxon>
        <taxon>Marchantiidae</taxon>
        <taxon>Marchantiales</taxon>
        <taxon>Ricciaceae</taxon>
        <taxon>Riccia</taxon>
    </lineage>
</organism>
<feature type="domain" description="E2F/DP family winged-helix DNA-binding" evidence="11">
    <location>
        <begin position="258"/>
        <end position="338"/>
    </location>
</feature>
<feature type="domain" description="E2F/DP family winged-helix DNA-binding" evidence="11">
    <location>
        <begin position="81"/>
        <end position="146"/>
    </location>
</feature>
<feature type="compositionally biased region" description="Polar residues" evidence="10">
    <location>
        <begin position="211"/>
        <end position="225"/>
    </location>
</feature>
<dbReference type="GO" id="GO:0003677">
    <property type="term" value="F:DNA binding"/>
    <property type="evidence" value="ECO:0007669"/>
    <property type="project" value="UniProtKB-KW"/>
</dbReference>
<keyword evidence="13" id="KW-1185">Reference proteome</keyword>
<dbReference type="InterPro" id="IPR015633">
    <property type="entry name" value="E2F"/>
</dbReference>
<dbReference type="PANTHER" id="PTHR12081:SF7">
    <property type="entry name" value="TRANSCRIPTION FACTOR EFL-3"/>
    <property type="match status" value="1"/>
</dbReference>
<keyword evidence="3" id="KW-0678">Repressor</keyword>
<dbReference type="InterPro" id="IPR036388">
    <property type="entry name" value="WH-like_DNA-bd_sf"/>
</dbReference>
<evidence type="ECO:0000256" key="1">
    <source>
        <dbReference type="ARBA" id="ARBA00004123"/>
    </source>
</evidence>
<evidence type="ECO:0000259" key="11">
    <source>
        <dbReference type="SMART" id="SM01372"/>
    </source>
</evidence>
<feature type="compositionally biased region" description="Polar residues" evidence="10">
    <location>
        <begin position="1"/>
        <end position="11"/>
    </location>
</feature>
<dbReference type="Proteomes" id="UP001633002">
    <property type="component" value="Unassembled WGS sequence"/>
</dbReference>
<comment type="subcellular location">
    <subcellularLocation>
        <location evidence="1 9">Nucleus</location>
    </subcellularLocation>
</comment>
<dbReference type="SMART" id="SM01372">
    <property type="entry name" value="E2F_TDP"/>
    <property type="match status" value="2"/>
</dbReference>
<dbReference type="FunFam" id="1.10.10.10:FF:000295">
    <property type="entry name" value="E2F transcription factor-like E2FE"/>
    <property type="match status" value="1"/>
</dbReference>
<dbReference type="PANTHER" id="PTHR12081">
    <property type="entry name" value="TRANSCRIPTION FACTOR E2F"/>
    <property type="match status" value="1"/>
</dbReference>
<dbReference type="EMBL" id="JBJQOH010000003">
    <property type="protein sequence ID" value="KAL3695016.1"/>
    <property type="molecule type" value="Genomic_DNA"/>
</dbReference>
<keyword evidence="8" id="KW-0131">Cell cycle</keyword>
<keyword evidence="6 9" id="KW-0804">Transcription</keyword>
<gene>
    <name evidence="12" type="ORF">R1sor_008667</name>
</gene>
<dbReference type="AlphaFoldDB" id="A0ABD3HW56"/>
<feature type="region of interest" description="Disordered" evidence="10">
    <location>
        <begin position="357"/>
        <end position="386"/>
    </location>
</feature>
<evidence type="ECO:0000256" key="6">
    <source>
        <dbReference type="ARBA" id="ARBA00023163"/>
    </source>
</evidence>
<dbReference type="InterPro" id="IPR036390">
    <property type="entry name" value="WH_DNA-bd_sf"/>
</dbReference>
<dbReference type="FunFam" id="1.10.10.10:FF:000073">
    <property type="entry name" value="E2F transcription factor 8"/>
    <property type="match status" value="1"/>
</dbReference>
<feature type="region of interest" description="Disordered" evidence="10">
    <location>
        <begin position="211"/>
        <end position="243"/>
    </location>
</feature>
<dbReference type="Pfam" id="PF02319">
    <property type="entry name" value="WHD_E2F_TDP"/>
    <property type="match status" value="2"/>
</dbReference>
<accession>A0ABD3HW56</accession>
<feature type="region of interest" description="Disordered" evidence="10">
    <location>
        <begin position="170"/>
        <end position="195"/>
    </location>
</feature>
<keyword evidence="7 9" id="KW-0539">Nucleus</keyword>
<protein>
    <recommendedName>
        <fullName evidence="11">E2F/DP family winged-helix DNA-binding domain-containing protein</fullName>
    </recommendedName>
</protein>
<evidence type="ECO:0000256" key="10">
    <source>
        <dbReference type="SAM" id="MobiDB-lite"/>
    </source>
</evidence>
<dbReference type="SUPFAM" id="SSF46785">
    <property type="entry name" value="Winged helix' DNA-binding domain"/>
    <property type="match status" value="2"/>
</dbReference>
<keyword evidence="5 9" id="KW-0238">DNA-binding</keyword>
<evidence type="ECO:0000256" key="9">
    <source>
        <dbReference type="RuleBase" id="RU003796"/>
    </source>
</evidence>
<evidence type="ECO:0000256" key="3">
    <source>
        <dbReference type="ARBA" id="ARBA00022491"/>
    </source>
</evidence>
<evidence type="ECO:0000256" key="8">
    <source>
        <dbReference type="ARBA" id="ARBA00023306"/>
    </source>
</evidence>
<evidence type="ECO:0000313" key="12">
    <source>
        <dbReference type="EMBL" id="KAL3695016.1"/>
    </source>
</evidence>
<evidence type="ECO:0000256" key="4">
    <source>
        <dbReference type="ARBA" id="ARBA00023015"/>
    </source>
</evidence>
<feature type="compositionally biased region" description="Low complexity" evidence="10">
    <location>
        <begin position="21"/>
        <end position="31"/>
    </location>
</feature>
<comment type="caution">
    <text evidence="12">The sequence shown here is derived from an EMBL/GenBank/DDBJ whole genome shotgun (WGS) entry which is preliminary data.</text>
</comment>
<evidence type="ECO:0000256" key="7">
    <source>
        <dbReference type="ARBA" id="ARBA00023242"/>
    </source>
</evidence>
<evidence type="ECO:0000313" key="13">
    <source>
        <dbReference type="Proteomes" id="UP001633002"/>
    </source>
</evidence>